<proteinExistence type="predicted"/>
<protein>
    <submittedName>
        <fullName evidence="1">Uncharacterized protein</fullName>
    </submittedName>
</protein>
<name>A0A8X6MSF1_NEPPI</name>
<comment type="caution">
    <text evidence="1">The sequence shown here is derived from an EMBL/GenBank/DDBJ whole genome shotgun (WGS) entry which is preliminary data.</text>
</comment>
<evidence type="ECO:0000313" key="1">
    <source>
        <dbReference type="EMBL" id="GFS75435.1"/>
    </source>
</evidence>
<dbReference type="Proteomes" id="UP000887013">
    <property type="component" value="Unassembled WGS sequence"/>
</dbReference>
<accession>A0A8X6MSF1</accession>
<dbReference type="AlphaFoldDB" id="A0A8X6MSF1"/>
<gene>
    <name evidence="1" type="ORF">NPIL_177231</name>
</gene>
<dbReference type="EMBL" id="BMAW01001753">
    <property type="protein sequence ID" value="GFS75435.1"/>
    <property type="molecule type" value="Genomic_DNA"/>
</dbReference>
<keyword evidence="2" id="KW-1185">Reference proteome</keyword>
<evidence type="ECO:0000313" key="2">
    <source>
        <dbReference type="Proteomes" id="UP000887013"/>
    </source>
</evidence>
<organism evidence="1 2">
    <name type="scientific">Nephila pilipes</name>
    <name type="common">Giant wood spider</name>
    <name type="synonym">Nephila maculata</name>
    <dbReference type="NCBI Taxonomy" id="299642"/>
    <lineage>
        <taxon>Eukaryota</taxon>
        <taxon>Metazoa</taxon>
        <taxon>Ecdysozoa</taxon>
        <taxon>Arthropoda</taxon>
        <taxon>Chelicerata</taxon>
        <taxon>Arachnida</taxon>
        <taxon>Araneae</taxon>
        <taxon>Araneomorphae</taxon>
        <taxon>Entelegynae</taxon>
        <taxon>Araneoidea</taxon>
        <taxon>Nephilidae</taxon>
        <taxon>Nephila</taxon>
    </lineage>
</organism>
<sequence length="87" mass="10780">MIPKVVSRRIFHRPVRKWDLIREVFKRRWMKESENFLIQHKTESEEFYWSKRNVFDRLDFDGELRKTAVANQLPKQERNIVATGKRY</sequence>
<reference evidence="1" key="1">
    <citation type="submission" date="2020-08" db="EMBL/GenBank/DDBJ databases">
        <title>Multicomponent nature underlies the extraordinary mechanical properties of spider dragline silk.</title>
        <authorList>
            <person name="Kono N."/>
            <person name="Nakamura H."/>
            <person name="Mori M."/>
            <person name="Yoshida Y."/>
            <person name="Ohtoshi R."/>
            <person name="Malay A.D."/>
            <person name="Moran D.A.P."/>
            <person name="Tomita M."/>
            <person name="Numata K."/>
            <person name="Arakawa K."/>
        </authorList>
    </citation>
    <scope>NUCLEOTIDE SEQUENCE</scope>
</reference>